<name>A0AAU7JWE9_9MICO</name>
<keyword evidence="3 6" id="KW-0812">Transmembrane</keyword>
<keyword evidence="2" id="KW-1003">Cell membrane</keyword>
<dbReference type="Pfam" id="PF00482">
    <property type="entry name" value="T2SSF"/>
    <property type="match status" value="1"/>
</dbReference>
<dbReference type="PANTHER" id="PTHR35007">
    <property type="entry name" value="INTEGRAL MEMBRANE PROTEIN-RELATED"/>
    <property type="match status" value="1"/>
</dbReference>
<evidence type="ECO:0000256" key="2">
    <source>
        <dbReference type="ARBA" id="ARBA00022475"/>
    </source>
</evidence>
<feature type="transmembrane region" description="Helical" evidence="6">
    <location>
        <begin position="94"/>
        <end position="113"/>
    </location>
</feature>
<feature type="transmembrane region" description="Helical" evidence="6">
    <location>
        <begin position="15"/>
        <end position="37"/>
    </location>
</feature>
<sequence length="302" mass="32494">MGELHDVVVAVGGNASGLLVGLLLGCGLFCIWWSAWVPSPGGAAAPRVTLGDKMRDELVQAGYESVGPRSLVSACVIAFSVVVLLVLATTGVAPVALCFAAMAGYAPLALVRMRARRRRASLRELWPDAVDNIASAVRAGLALPEALSQLGRRGPEELRPAFRAFAEDYRTTGRFHESLDLLKVRLSDPVGDRLVESLRIAREVGGSDLGRLLRTLSTFLREDSRTRAELETRQGWTVNAARLAVAAPWIVLAMLCTRPESIQAYASSTGMVVLLVGAAVSVAAYRIMIHIGRLPEDERVLR</sequence>
<evidence type="ECO:0000259" key="7">
    <source>
        <dbReference type="Pfam" id="PF00482"/>
    </source>
</evidence>
<comment type="subcellular location">
    <subcellularLocation>
        <location evidence="1">Cell membrane</location>
        <topology evidence="1">Multi-pass membrane protein</topology>
    </subcellularLocation>
</comment>
<dbReference type="AlphaFoldDB" id="A0AAU7JWE9"/>
<keyword evidence="5 6" id="KW-0472">Membrane</keyword>
<dbReference type="PANTHER" id="PTHR35007:SF2">
    <property type="entry name" value="PILUS ASSEMBLE PROTEIN"/>
    <property type="match status" value="1"/>
</dbReference>
<gene>
    <name evidence="8" type="ORF">ABEG17_02415</name>
</gene>
<evidence type="ECO:0000256" key="5">
    <source>
        <dbReference type="ARBA" id="ARBA00023136"/>
    </source>
</evidence>
<protein>
    <submittedName>
        <fullName evidence="8">Type II secretion system F family protein</fullName>
    </submittedName>
</protein>
<dbReference type="GO" id="GO:0005886">
    <property type="term" value="C:plasma membrane"/>
    <property type="evidence" value="ECO:0007669"/>
    <property type="project" value="UniProtKB-SubCell"/>
</dbReference>
<evidence type="ECO:0000256" key="3">
    <source>
        <dbReference type="ARBA" id="ARBA00022692"/>
    </source>
</evidence>
<dbReference type="RefSeq" id="WP_406831678.1">
    <property type="nucleotide sequence ID" value="NZ_CP157483.1"/>
</dbReference>
<dbReference type="InterPro" id="IPR018076">
    <property type="entry name" value="T2SS_GspF_dom"/>
</dbReference>
<dbReference type="EMBL" id="CP157483">
    <property type="protein sequence ID" value="XBO44199.1"/>
    <property type="molecule type" value="Genomic_DNA"/>
</dbReference>
<proteinExistence type="predicted"/>
<organism evidence="8">
    <name type="scientific">Pedococcus sp. KACC 23699</name>
    <dbReference type="NCBI Taxonomy" id="3149228"/>
    <lineage>
        <taxon>Bacteria</taxon>
        <taxon>Bacillati</taxon>
        <taxon>Actinomycetota</taxon>
        <taxon>Actinomycetes</taxon>
        <taxon>Micrococcales</taxon>
        <taxon>Intrasporangiaceae</taxon>
        <taxon>Pedococcus</taxon>
    </lineage>
</organism>
<feature type="transmembrane region" description="Helical" evidence="6">
    <location>
        <begin position="262"/>
        <end position="285"/>
    </location>
</feature>
<feature type="transmembrane region" description="Helical" evidence="6">
    <location>
        <begin position="70"/>
        <end position="88"/>
    </location>
</feature>
<accession>A0AAU7JWE9</accession>
<feature type="transmembrane region" description="Helical" evidence="6">
    <location>
        <begin position="236"/>
        <end position="256"/>
    </location>
</feature>
<feature type="domain" description="Type II secretion system protein GspF" evidence="7">
    <location>
        <begin position="130"/>
        <end position="255"/>
    </location>
</feature>
<evidence type="ECO:0000313" key="8">
    <source>
        <dbReference type="EMBL" id="XBO44199.1"/>
    </source>
</evidence>
<keyword evidence="4 6" id="KW-1133">Transmembrane helix</keyword>
<evidence type="ECO:0000256" key="1">
    <source>
        <dbReference type="ARBA" id="ARBA00004651"/>
    </source>
</evidence>
<evidence type="ECO:0000256" key="6">
    <source>
        <dbReference type="SAM" id="Phobius"/>
    </source>
</evidence>
<reference evidence="8" key="1">
    <citation type="submission" date="2024-05" db="EMBL/GenBank/DDBJ databases">
        <authorList>
            <person name="Kim S."/>
            <person name="Heo J."/>
            <person name="Choi H."/>
            <person name="Choi Y."/>
            <person name="Kwon S.-W."/>
            <person name="Kim Y."/>
        </authorList>
    </citation>
    <scope>NUCLEOTIDE SEQUENCE</scope>
    <source>
        <strain evidence="8">KACC 23699</strain>
    </source>
</reference>
<evidence type="ECO:0000256" key="4">
    <source>
        <dbReference type="ARBA" id="ARBA00022989"/>
    </source>
</evidence>